<dbReference type="InterPro" id="IPR012337">
    <property type="entry name" value="RNaseH-like_sf"/>
</dbReference>
<dbReference type="EMBL" id="KV454211">
    <property type="protein sequence ID" value="ODQ59154.1"/>
    <property type="molecule type" value="Genomic_DNA"/>
</dbReference>
<dbReference type="AlphaFoldDB" id="A0A1E3P1T2"/>
<accession>A0A1E3P1T2</accession>
<gene>
    <name evidence="2" type="ORF">WICANDRAFT_69528</name>
</gene>
<feature type="compositionally biased region" description="Polar residues" evidence="1">
    <location>
        <begin position="569"/>
        <end position="578"/>
    </location>
</feature>
<evidence type="ECO:0000313" key="3">
    <source>
        <dbReference type="Proteomes" id="UP000094112"/>
    </source>
</evidence>
<reference evidence="2 3" key="1">
    <citation type="journal article" date="2016" name="Proc. Natl. Acad. Sci. U.S.A.">
        <title>Comparative genomics of biotechnologically important yeasts.</title>
        <authorList>
            <person name="Riley R."/>
            <person name="Haridas S."/>
            <person name="Wolfe K.H."/>
            <person name="Lopes M.R."/>
            <person name="Hittinger C.T."/>
            <person name="Goeker M."/>
            <person name="Salamov A.A."/>
            <person name="Wisecaver J.H."/>
            <person name="Long T.M."/>
            <person name="Calvey C.H."/>
            <person name="Aerts A.L."/>
            <person name="Barry K.W."/>
            <person name="Choi C."/>
            <person name="Clum A."/>
            <person name="Coughlan A.Y."/>
            <person name="Deshpande S."/>
            <person name="Douglass A.P."/>
            <person name="Hanson S.J."/>
            <person name="Klenk H.-P."/>
            <person name="LaButti K.M."/>
            <person name="Lapidus A."/>
            <person name="Lindquist E.A."/>
            <person name="Lipzen A.M."/>
            <person name="Meier-Kolthoff J.P."/>
            <person name="Ohm R.A."/>
            <person name="Otillar R.P."/>
            <person name="Pangilinan J.L."/>
            <person name="Peng Y."/>
            <person name="Rokas A."/>
            <person name="Rosa C.A."/>
            <person name="Scheuner C."/>
            <person name="Sibirny A.A."/>
            <person name="Slot J.C."/>
            <person name="Stielow J.B."/>
            <person name="Sun H."/>
            <person name="Kurtzman C.P."/>
            <person name="Blackwell M."/>
            <person name="Grigoriev I.V."/>
            <person name="Jeffries T.W."/>
        </authorList>
    </citation>
    <scope>NUCLEOTIDE SEQUENCE [LARGE SCALE GENOMIC DNA]</scope>
    <source>
        <strain evidence="3">ATCC 58044 / CBS 1984 / NCYC 433 / NRRL Y-366-8</strain>
    </source>
</reference>
<evidence type="ECO:0000313" key="2">
    <source>
        <dbReference type="EMBL" id="ODQ59154.1"/>
    </source>
</evidence>
<feature type="region of interest" description="Disordered" evidence="1">
    <location>
        <begin position="560"/>
        <end position="588"/>
    </location>
</feature>
<dbReference type="Proteomes" id="UP000094112">
    <property type="component" value="Unassembled WGS sequence"/>
</dbReference>
<sequence>MSSSQTTKRRRSDIRKQSSSYLYYNYDRETGRAICNECLKVDQKTVIEGFPSGGLTSQLFSHLAVKHDISKESCDQYQAQLKKGEATTGERLQPTLAVSLTGVRLSTPDRKNQNQHGEETSSQERYSTLIQKSLIKNNNPLNFYDDEITQELFSAIPGFKSPSSARVAFDLSQNCARLLNEVAQTLVDDDIPISLSFNEVNIDGNSFVAINSHFIHDATVNEVTLGFIETSFGSASLLKQAVSKTIGLLGLKDQVISITTEMESSSAFARELLIQEKEFPSLSISQMPGCSRQLLNWVASGFIRDFTIQSTANFEHFTKSDIELRRVVTGILSYFSRDEEGNTSTSINDLVSLMNRIALMVNNSPDLKEHYTTIKKNYEAQNKDVYVPDIVEPNEESLSSFLGSIKALTRNKAILVQLSQRDHLNMLPKVSPTEYKVAYCIDLALKDFDTFIDRLTSKKFSMNFVLPIIEEVIMNMKELEQTANATPVLRQGARHGAIKASRYYKRIKNDPLVLLSSLINPQIKDICPNFIFETITEDPQCLNIISEFLMNNGYIKRSRKREMDKVDINDSSSASATPKSPRKPASDLKKVIEKRLKSGLMSSQEYQKIMDVIEKEKSTDGSHSKETFTKSSAKEEVMRFFNFIESAEFYNLPSTFDTNTDYFKNLMKFYLTDTKFKSMFPNIQTAIKICLTAQASSTSSELTSIQARSRWALDGKETSLRIYETDGNEELLNTTLSSFMILKSLCNEDSTLASLEKFNIEASNEQEVSEKYILTLMLR</sequence>
<evidence type="ECO:0000256" key="1">
    <source>
        <dbReference type="SAM" id="MobiDB-lite"/>
    </source>
</evidence>
<keyword evidence="3" id="KW-1185">Reference proteome</keyword>
<proteinExistence type="predicted"/>
<organism evidence="2 3">
    <name type="scientific">Wickerhamomyces anomalus (strain ATCC 58044 / CBS 1984 / NCYC 433 / NRRL Y-366-8)</name>
    <name type="common">Yeast</name>
    <name type="synonym">Hansenula anomala</name>
    <dbReference type="NCBI Taxonomy" id="683960"/>
    <lineage>
        <taxon>Eukaryota</taxon>
        <taxon>Fungi</taxon>
        <taxon>Dikarya</taxon>
        <taxon>Ascomycota</taxon>
        <taxon>Saccharomycotina</taxon>
        <taxon>Saccharomycetes</taxon>
        <taxon>Phaffomycetales</taxon>
        <taxon>Wickerhamomycetaceae</taxon>
        <taxon>Wickerhamomyces</taxon>
    </lineage>
</organism>
<dbReference type="GeneID" id="30201415"/>
<feature type="compositionally biased region" description="Basic and acidic residues" evidence="1">
    <location>
        <begin position="107"/>
        <end position="119"/>
    </location>
</feature>
<dbReference type="RefSeq" id="XP_019038361.1">
    <property type="nucleotide sequence ID" value="XM_019184169.1"/>
</dbReference>
<feature type="region of interest" description="Disordered" evidence="1">
    <location>
        <begin position="103"/>
        <end position="125"/>
    </location>
</feature>
<dbReference type="SUPFAM" id="SSF53098">
    <property type="entry name" value="Ribonuclease H-like"/>
    <property type="match status" value="1"/>
</dbReference>
<protein>
    <submittedName>
        <fullName evidence="2">Uncharacterized protein</fullName>
    </submittedName>
</protein>
<name>A0A1E3P1T2_WICAA</name>